<feature type="coiled-coil region" evidence="4">
    <location>
        <begin position="238"/>
        <end position="345"/>
    </location>
</feature>
<organism evidence="6 7">
    <name type="scientific">Paenibacillus taichungensis</name>
    <dbReference type="NCBI Taxonomy" id="484184"/>
    <lineage>
        <taxon>Bacteria</taxon>
        <taxon>Bacillati</taxon>
        <taxon>Bacillota</taxon>
        <taxon>Bacilli</taxon>
        <taxon>Bacillales</taxon>
        <taxon>Paenibacillaceae</taxon>
        <taxon>Paenibacillus</taxon>
    </lineage>
</organism>
<comment type="caution">
    <text evidence="6">The sequence shown here is derived from an EMBL/GenBank/DDBJ whole genome shotgun (WGS) entry which is preliminary data.</text>
</comment>
<evidence type="ECO:0000256" key="2">
    <source>
        <dbReference type="ARBA" id="ARBA00011322"/>
    </source>
</evidence>
<dbReference type="SUPFAM" id="SSF52540">
    <property type="entry name" value="P-loop containing nucleoside triphosphate hydrolases"/>
    <property type="match status" value="1"/>
</dbReference>
<evidence type="ECO:0000256" key="4">
    <source>
        <dbReference type="SAM" id="Coils"/>
    </source>
</evidence>
<evidence type="ECO:0000313" key="6">
    <source>
        <dbReference type="EMBL" id="RAW18462.1"/>
    </source>
</evidence>
<dbReference type="Proteomes" id="UP000250642">
    <property type="component" value="Unassembled WGS sequence"/>
</dbReference>
<dbReference type="RefSeq" id="WP_113052129.1">
    <property type="nucleotide sequence ID" value="NZ_QEVW01000003.1"/>
</dbReference>
<evidence type="ECO:0000259" key="5">
    <source>
        <dbReference type="Pfam" id="PF13476"/>
    </source>
</evidence>
<feature type="coiled-coil region" evidence="4">
    <location>
        <begin position="403"/>
        <end position="437"/>
    </location>
</feature>
<dbReference type="Gene3D" id="1.10.287.1490">
    <property type="match status" value="1"/>
</dbReference>
<dbReference type="GO" id="GO:0016887">
    <property type="term" value="F:ATP hydrolysis activity"/>
    <property type="evidence" value="ECO:0007669"/>
    <property type="project" value="InterPro"/>
</dbReference>
<dbReference type="AlphaFoldDB" id="A0A329R4J9"/>
<feature type="coiled-coil region" evidence="4">
    <location>
        <begin position="461"/>
        <end position="540"/>
    </location>
</feature>
<dbReference type="GO" id="GO:0006302">
    <property type="term" value="P:double-strand break repair"/>
    <property type="evidence" value="ECO:0007669"/>
    <property type="project" value="InterPro"/>
</dbReference>
<dbReference type="Gene3D" id="3.40.50.300">
    <property type="entry name" value="P-loop containing nucleotide triphosphate hydrolases"/>
    <property type="match status" value="1"/>
</dbReference>
<dbReference type="InterPro" id="IPR038729">
    <property type="entry name" value="Rad50/SbcC_AAA"/>
</dbReference>
<reference evidence="6 7" key="1">
    <citation type="submission" date="2018-04" db="EMBL/GenBank/DDBJ databases">
        <title>Paenibacillus taichungensis Genome sequencing and assembly.</title>
        <authorList>
            <person name="Xu J."/>
            <person name="Rensing C."/>
            <person name="Mazhar H.S."/>
        </authorList>
    </citation>
    <scope>NUCLEOTIDE SEQUENCE [LARGE SCALE GENOMIC DNA]</scope>
    <source>
        <strain evidence="6 7">NC1</strain>
    </source>
</reference>
<dbReference type="Pfam" id="PF13476">
    <property type="entry name" value="AAA_23"/>
    <property type="match status" value="1"/>
</dbReference>
<protein>
    <recommendedName>
        <fullName evidence="3">Nuclease SbcCD subunit C</fullName>
    </recommendedName>
</protein>
<evidence type="ECO:0000313" key="7">
    <source>
        <dbReference type="Proteomes" id="UP000250642"/>
    </source>
</evidence>
<dbReference type="InterPro" id="IPR027417">
    <property type="entry name" value="P-loop_NTPase"/>
</dbReference>
<evidence type="ECO:0000256" key="3">
    <source>
        <dbReference type="ARBA" id="ARBA00013368"/>
    </source>
</evidence>
<dbReference type="EMBL" id="QEVW01000003">
    <property type="protein sequence ID" value="RAW18462.1"/>
    <property type="molecule type" value="Genomic_DNA"/>
</dbReference>
<proteinExistence type="inferred from homology"/>
<sequence length="692" mass="77820">MRQITLTSLILRNFKGLRDFVLEADGRSISVYGDNATCKTTLFDGFVWTLFGKDSQNRTDFEIKGLDENGKVVEHGLQHEVEAILMVDRRRRSFKKVFAEKWTRKRGQAAAEFGGHTTDYYVDGVPVKQGQYKAEIDALISEDIFKLLTNPAYFNEILKPDARRKVLLEVCGEMTDTEIIAGNKQLAPLANILGDRSLEDHRKVIAARRTEINKELDKIPVRIDEARRSMPEVSDLDAELLQEDIETMRGRVDAKTAELQRIQSGGELSAKEIRLREINAELAEIKQVIQADGLQAVAGQREWIAQLKGEASELQSRLNAGQREAERFKGQITRADSQVTRLRAEWTSLDSLQYPVHEHEHDANCPTCGQALPDDQVQSAKDKALEAFNLDKSKRLEAISADGKLAAAEKNELEKALKTLEGELTTLQEEIASKAAEVMAAETILQSLQTNIADPADNTKYQSIQRDGDQIRSEIEQLRASAADAMGRVQAEIQILRGQVDDLEVDKAKLATVAATEKRITELSEEERKLAAEFEKLEHELFLTEEFTRTKVSMLESKINSKFKYARFRLFEEQINGGLKDVCKTLYNGVPYEGGLNNAARINVGLDIINTLGQHYGFSAPIFVDNAEAVTQLIDTDAQMIRLVVPPTFRSLPKETQKELAKLHGSYEAAEAAWRDRNKKLRLEHNDIQEAI</sequence>
<comment type="subunit">
    <text evidence="2">Heterodimer of SbcC and SbcD.</text>
</comment>
<keyword evidence="4" id="KW-0175">Coiled coil</keyword>
<accession>A0A329R4J9</accession>
<comment type="similarity">
    <text evidence="1">Belongs to the SMC family. SbcC subfamily.</text>
</comment>
<dbReference type="PANTHER" id="PTHR32114:SF2">
    <property type="entry name" value="ABC TRANSPORTER ABCH.3"/>
    <property type="match status" value="1"/>
</dbReference>
<feature type="domain" description="Rad50/SbcC-type AAA" evidence="5">
    <location>
        <begin position="8"/>
        <end position="287"/>
    </location>
</feature>
<evidence type="ECO:0000256" key="1">
    <source>
        <dbReference type="ARBA" id="ARBA00006930"/>
    </source>
</evidence>
<gene>
    <name evidence="6" type="ORF">DC345_04840</name>
</gene>
<dbReference type="PANTHER" id="PTHR32114">
    <property type="entry name" value="ABC TRANSPORTER ABCH.3"/>
    <property type="match status" value="1"/>
</dbReference>
<name>A0A329R4J9_9BACL</name>